<feature type="transmembrane region" description="Helical" evidence="2">
    <location>
        <begin position="429"/>
        <end position="452"/>
    </location>
</feature>
<comment type="caution">
    <text evidence="3">The sequence shown here is derived from an EMBL/GenBank/DDBJ whole genome shotgun (WGS) entry which is preliminary data.</text>
</comment>
<proteinExistence type="predicted"/>
<accession>A0A8J3MAL7</accession>
<dbReference type="InterPro" id="IPR018065">
    <property type="entry name" value="Ribosomal_eL34_CS"/>
</dbReference>
<gene>
    <name evidence="3" type="ORF">GCM10017056_44330</name>
</gene>
<dbReference type="SUPFAM" id="SSF53067">
    <property type="entry name" value="Actin-like ATPase domain"/>
    <property type="match status" value="1"/>
</dbReference>
<keyword evidence="2" id="KW-0472">Membrane</keyword>
<feature type="compositionally biased region" description="Basic and acidic residues" evidence="1">
    <location>
        <begin position="732"/>
        <end position="744"/>
    </location>
</feature>
<name>A0A8J3MAL7_9RHOB</name>
<evidence type="ECO:0000313" key="4">
    <source>
        <dbReference type="Proteomes" id="UP000626220"/>
    </source>
</evidence>
<organism evidence="3 4">
    <name type="scientific">Seohaeicola zhoushanensis</name>
    <dbReference type="NCBI Taxonomy" id="1569283"/>
    <lineage>
        <taxon>Bacteria</taxon>
        <taxon>Pseudomonadati</taxon>
        <taxon>Pseudomonadota</taxon>
        <taxon>Alphaproteobacteria</taxon>
        <taxon>Rhodobacterales</taxon>
        <taxon>Roseobacteraceae</taxon>
        <taxon>Seohaeicola</taxon>
    </lineage>
</organism>
<reference evidence="3" key="1">
    <citation type="journal article" date="2014" name="Int. J. Syst. Evol. Microbiol.">
        <title>Complete genome sequence of Corynebacterium casei LMG S-19264T (=DSM 44701T), isolated from a smear-ripened cheese.</title>
        <authorList>
            <consortium name="US DOE Joint Genome Institute (JGI-PGF)"/>
            <person name="Walter F."/>
            <person name="Albersmeier A."/>
            <person name="Kalinowski J."/>
            <person name="Ruckert C."/>
        </authorList>
    </citation>
    <scope>NUCLEOTIDE SEQUENCE</scope>
    <source>
        <strain evidence="3">KCTC 42650</strain>
    </source>
</reference>
<feature type="region of interest" description="Disordered" evidence="1">
    <location>
        <begin position="531"/>
        <end position="561"/>
    </location>
</feature>
<feature type="compositionally biased region" description="Acidic residues" evidence="1">
    <location>
        <begin position="289"/>
        <end position="312"/>
    </location>
</feature>
<feature type="region of interest" description="Disordered" evidence="1">
    <location>
        <begin position="363"/>
        <end position="387"/>
    </location>
</feature>
<dbReference type="AlphaFoldDB" id="A0A8J3MAL7"/>
<keyword evidence="4" id="KW-1185">Reference proteome</keyword>
<feature type="region of interest" description="Disordered" evidence="1">
    <location>
        <begin position="681"/>
        <end position="849"/>
    </location>
</feature>
<evidence type="ECO:0000256" key="1">
    <source>
        <dbReference type="SAM" id="MobiDB-lite"/>
    </source>
</evidence>
<dbReference type="Proteomes" id="UP000626220">
    <property type="component" value="Unassembled WGS sequence"/>
</dbReference>
<evidence type="ECO:0008006" key="5">
    <source>
        <dbReference type="Google" id="ProtNLM"/>
    </source>
</evidence>
<feature type="region of interest" description="Disordered" evidence="1">
    <location>
        <begin position="289"/>
        <end position="333"/>
    </location>
</feature>
<feature type="compositionally biased region" description="Low complexity" evidence="1">
    <location>
        <begin position="750"/>
        <end position="781"/>
    </location>
</feature>
<feature type="compositionally biased region" description="Low complexity" evidence="1">
    <location>
        <begin position="542"/>
        <end position="561"/>
    </location>
</feature>
<dbReference type="PROSITE" id="PS01145">
    <property type="entry name" value="RIBOSOMAL_L34E"/>
    <property type="match status" value="1"/>
</dbReference>
<evidence type="ECO:0000256" key="2">
    <source>
        <dbReference type="SAM" id="Phobius"/>
    </source>
</evidence>
<evidence type="ECO:0000313" key="3">
    <source>
        <dbReference type="EMBL" id="GHF68331.1"/>
    </source>
</evidence>
<protein>
    <recommendedName>
        <fullName evidence="5">Type IV pilus biogenesis protein PilP</fullName>
    </recommendedName>
</protein>
<keyword evidence="2" id="KW-0812">Transmembrane</keyword>
<sequence length="925" mass="96095">MTRGSDWESPLMKPAFALSLSFDGIALLHRAAGGWRTVGEVSLDTADLTGDLSALREKALRIAPGELRCKVIIPNDQVRYLSVETGSFTGEARDEMVRTTLDGATPYAIDELAFDTTPDGAMTHIAAVARETLDEAEDFASEHGFSPVSFVAVPGDNPFLGEPFFGAARGLGKKERVEPDGVAVVVVGPAVIPAEHPAPAKAPSGPVPSFASRRSHSLAPAYDVTPDGEAPAPRITLGATAALASELAAEPEEAVLPDEVEDLPAEAEAPAPEPVDAGTADPTLPAEEDVAEEVAAEESDHDDLPEEDFAETDDQHDHDLPEPVFVDLPEDKPKRGTVAAPALAVPDEAAPAEGFAAFLTRRTRPARSETASAPRPALGPATANGPVPPAARPVVAPIPQRQVPQDEAARMTVFGARNNETISTDGRRIGLIVTGGLLALLTVIAIWASLFLDDGVAGLFRSGTPERTEIALRPATVPAPAVQSDEPVLPVAPVETGDVEPATQLTTGEAAATDGLSATDAAVLDALRGAAEPDPAAEETVDAAPEPDVPVEPEASPEAPAEVETAMLSNPDVAVEDEALADGEPIDEPVVEAQPEEPLTDAARYAATGIWPTAPEVPETPSIIGIDDLYIASIDRSDLAQDAIALVSPAELDTDRPPGTQNSPAAATHEFQLDSAGLVEATREGTLNPDGVMVYAGRPSKRPPNRPAVADTPPPVNSAELARLAKVRPKLRPADISEKAERSELGGLTRAELAAVRPRPRPASLSVPAPAAAEPEAAPETAETERPSAGSALAVSSSPRPDARPAGFASLVARATPTPTPSPQADQGDDGEPDTVASAAPRIPTSASVARQATMRNAINLRQMNLIGVYGTPSNRRALIRLPSGRYKKVQVGDTVDGGRIVAIGDGELRYQKGGRNLTLKVPSG</sequence>
<keyword evidence="2" id="KW-1133">Transmembrane helix</keyword>
<feature type="region of interest" description="Disordered" evidence="1">
    <location>
        <begin position="195"/>
        <end position="214"/>
    </location>
</feature>
<dbReference type="InterPro" id="IPR043129">
    <property type="entry name" value="ATPase_NBD"/>
</dbReference>
<dbReference type="EMBL" id="BNCJ01000021">
    <property type="protein sequence ID" value="GHF68331.1"/>
    <property type="molecule type" value="Genomic_DNA"/>
</dbReference>
<reference evidence="3" key="2">
    <citation type="submission" date="2020-09" db="EMBL/GenBank/DDBJ databases">
        <authorList>
            <person name="Sun Q."/>
            <person name="Kim S."/>
        </authorList>
    </citation>
    <scope>NUCLEOTIDE SEQUENCE</scope>
    <source>
        <strain evidence="3">KCTC 42650</strain>
    </source>
</reference>